<reference evidence="1 2" key="1">
    <citation type="submission" date="2016-03" db="EMBL/GenBank/DDBJ databases">
        <title>Whole genome sequencing of Grifola frondosa 9006-11.</title>
        <authorList>
            <person name="Min B."/>
            <person name="Park H."/>
            <person name="Kim J.-G."/>
            <person name="Cho H."/>
            <person name="Oh Y.-L."/>
            <person name="Kong W.-S."/>
            <person name="Choi I.-G."/>
        </authorList>
    </citation>
    <scope>NUCLEOTIDE SEQUENCE [LARGE SCALE GENOMIC DNA]</scope>
    <source>
        <strain evidence="1 2">9006-11</strain>
    </source>
</reference>
<evidence type="ECO:0000313" key="1">
    <source>
        <dbReference type="EMBL" id="OBZ79367.1"/>
    </source>
</evidence>
<protein>
    <submittedName>
        <fullName evidence="1">Uncharacterized protein</fullName>
    </submittedName>
</protein>
<evidence type="ECO:0000313" key="2">
    <source>
        <dbReference type="Proteomes" id="UP000092993"/>
    </source>
</evidence>
<accession>A0A1C7MRL9</accession>
<gene>
    <name evidence="1" type="ORF">A0H81_01296</name>
</gene>
<name>A0A1C7MRL9_GRIFR</name>
<dbReference type="OrthoDB" id="2740821at2759"/>
<dbReference type="EMBL" id="LUGG01000001">
    <property type="protein sequence ID" value="OBZ79367.1"/>
    <property type="molecule type" value="Genomic_DNA"/>
</dbReference>
<organism evidence="1 2">
    <name type="scientific">Grifola frondosa</name>
    <name type="common">Maitake</name>
    <name type="synonym">Polyporus frondosus</name>
    <dbReference type="NCBI Taxonomy" id="5627"/>
    <lineage>
        <taxon>Eukaryota</taxon>
        <taxon>Fungi</taxon>
        <taxon>Dikarya</taxon>
        <taxon>Basidiomycota</taxon>
        <taxon>Agaricomycotina</taxon>
        <taxon>Agaricomycetes</taxon>
        <taxon>Polyporales</taxon>
        <taxon>Grifolaceae</taxon>
        <taxon>Grifola</taxon>
    </lineage>
</organism>
<dbReference type="Proteomes" id="UP000092993">
    <property type="component" value="Unassembled WGS sequence"/>
</dbReference>
<dbReference type="AlphaFoldDB" id="A0A1C7MRL9"/>
<keyword evidence="2" id="KW-1185">Reference proteome</keyword>
<sequence>MSSHLTHLMHFSPLSYLRCNGVGYIALRVSSDALGPKDWSTGVGGVDHVPVFEAYPIYEGERLHWVLLGSCVPHMRVVFEYTNLLASPLPSDPL</sequence>
<proteinExistence type="predicted"/>
<comment type="caution">
    <text evidence="1">The sequence shown here is derived from an EMBL/GenBank/DDBJ whole genome shotgun (WGS) entry which is preliminary data.</text>
</comment>